<dbReference type="PANTHER" id="PTHR22835">
    <property type="entry name" value="ZINC FINGER FYVE DOMAIN CONTAINING PROTEIN"/>
    <property type="match status" value="1"/>
</dbReference>
<comment type="caution">
    <text evidence="2">The sequence shown here is derived from an EMBL/GenBank/DDBJ whole genome shotgun (WGS) entry which is preliminary data.</text>
</comment>
<evidence type="ECO:0000313" key="2">
    <source>
        <dbReference type="EMBL" id="KAF8699386.1"/>
    </source>
</evidence>
<dbReference type="Gene3D" id="3.40.50.1110">
    <property type="entry name" value="SGNH hydrolase"/>
    <property type="match status" value="1"/>
</dbReference>
<organism evidence="2 3">
    <name type="scientific">Digitaria exilis</name>
    <dbReference type="NCBI Taxonomy" id="1010633"/>
    <lineage>
        <taxon>Eukaryota</taxon>
        <taxon>Viridiplantae</taxon>
        <taxon>Streptophyta</taxon>
        <taxon>Embryophyta</taxon>
        <taxon>Tracheophyta</taxon>
        <taxon>Spermatophyta</taxon>
        <taxon>Magnoliopsida</taxon>
        <taxon>Liliopsida</taxon>
        <taxon>Poales</taxon>
        <taxon>Poaceae</taxon>
        <taxon>PACMAD clade</taxon>
        <taxon>Panicoideae</taxon>
        <taxon>Panicodae</taxon>
        <taxon>Paniceae</taxon>
        <taxon>Anthephorinae</taxon>
        <taxon>Digitaria</taxon>
    </lineage>
</organism>
<evidence type="ECO:0000256" key="1">
    <source>
        <dbReference type="ARBA" id="ARBA00008668"/>
    </source>
</evidence>
<dbReference type="EMBL" id="JACEFO010001855">
    <property type="protein sequence ID" value="KAF8699386.1"/>
    <property type="molecule type" value="Genomic_DNA"/>
</dbReference>
<dbReference type="AlphaFoldDB" id="A0A835BIX2"/>
<protein>
    <recommendedName>
        <fullName evidence="4">GDSL esterase/lipase</fullName>
    </recommendedName>
</protein>
<evidence type="ECO:0000313" key="3">
    <source>
        <dbReference type="Proteomes" id="UP000636709"/>
    </source>
</evidence>
<evidence type="ECO:0008006" key="4">
    <source>
        <dbReference type="Google" id="ProtNLM"/>
    </source>
</evidence>
<dbReference type="Proteomes" id="UP000636709">
    <property type="component" value="Unassembled WGS sequence"/>
</dbReference>
<keyword evidence="3" id="KW-1185">Reference proteome</keyword>
<comment type="similarity">
    <text evidence="1">Belongs to the 'GDSL' lipolytic enzyme family.</text>
</comment>
<gene>
    <name evidence="2" type="ORF">HU200_034719</name>
</gene>
<sequence length="238" mass="25849">MGYGQAVQQISSMASSTMPIVLSLLLVLCFPYTMVVVSAGQAPSCYKRLFSLGDSITDTGNLARVTPNIPTMAFPYGETFFHRPTGRYCDGRLIVDFIGMVILAAQLSLINTHALHIADFIGVLAPTAEALKLPLLTPFLAGKTARGLPAGGELRRGQRHGAEPAVLQGHGAGREKIPPFSLDVQVEWFKRVLHMLGPTEQERKEIMSNSLFLLGEIGGNDHNHPFFQNRSFSAESSP</sequence>
<accession>A0A835BIX2</accession>
<name>A0A835BIX2_9POAL</name>
<dbReference type="OrthoDB" id="786368at2759"/>
<reference evidence="2" key="1">
    <citation type="submission" date="2020-07" db="EMBL/GenBank/DDBJ databases">
        <title>Genome sequence and genetic diversity analysis of an under-domesticated orphan crop, white fonio (Digitaria exilis).</title>
        <authorList>
            <person name="Bennetzen J.L."/>
            <person name="Chen S."/>
            <person name="Ma X."/>
            <person name="Wang X."/>
            <person name="Yssel A.E.J."/>
            <person name="Chaluvadi S.R."/>
            <person name="Johnson M."/>
            <person name="Gangashetty P."/>
            <person name="Hamidou F."/>
            <person name="Sanogo M.D."/>
            <person name="Zwaenepoel A."/>
            <person name="Wallace J."/>
            <person name="Van De Peer Y."/>
            <person name="Van Deynze A."/>
        </authorList>
    </citation>
    <scope>NUCLEOTIDE SEQUENCE</scope>
    <source>
        <tissue evidence="2">Leaves</tissue>
    </source>
</reference>
<dbReference type="InterPro" id="IPR036514">
    <property type="entry name" value="SGNH_hydro_sf"/>
</dbReference>
<dbReference type="PANTHER" id="PTHR22835:SF498">
    <property type="entry name" value="GDSL-LIKE LIPASE_ACYLHYDROLASE FAMILY PROTEIN, EXPRESSED"/>
    <property type="match status" value="1"/>
</dbReference>
<proteinExistence type="inferred from homology"/>